<reference evidence="4" key="1">
    <citation type="journal article" date="2019" name="Genome Announc.">
        <title>Draft Genome Sequence of Pseudoalteromonas piscicida Strain 36Y ROTHPW, an Hypersaline Seawater Isolate from the South Coast of Sonora, Mexico.</title>
        <authorList>
            <person name="Sanchez-Diaz R."/>
            <person name="Molina-Garza Z.J."/>
            <person name="Cruz-Suarez L.E."/>
            <person name="Selvin J."/>
            <person name="Kiran G.S."/>
            <person name="Ibarra-Gamez J.C."/>
            <person name="Gomez-Gil B."/>
            <person name="Galaviz-Silva L."/>
        </authorList>
    </citation>
    <scope>NUCLEOTIDE SEQUENCE [LARGE SCALE GENOMIC DNA]</scope>
    <source>
        <strain evidence="4">36Y_RITHPW</strain>
    </source>
</reference>
<dbReference type="InterPro" id="IPR003587">
    <property type="entry name" value="Hint_dom_N"/>
</dbReference>
<dbReference type="Proteomes" id="UP000228621">
    <property type="component" value="Unassembled WGS sequence"/>
</dbReference>
<dbReference type="Pfam" id="PF07591">
    <property type="entry name" value="PT-HINT"/>
    <property type="match status" value="1"/>
</dbReference>
<feature type="compositionally biased region" description="Basic and acidic residues" evidence="1">
    <location>
        <begin position="517"/>
        <end position="531"/>
    </location>
</feature>
<dbReference type="AlphaFoldDB" id="A0A2A5JUW8"/>
<dbReference type="EMBL" id="NKHF01000012">
    <property type="protein sequence ID" value="PCK33200.1"/>
    <property type="molecule type" value="Genomic_DNA"/>
</dbReference>
<feature type="compositionally biased region" description="Basic and acidic residues" evidence="1">
    <location>
        <begin position="474"/>
        <end position="493"/>
    </location>
</feature>
<dbReference type="Gene3D" id="2.180.10.10">
    <property type="entry name" value="RHS repeat-associated core"/>
    <property type="match status" value="1"/>
</dbReference>
<dbReference type="SUPFAM" id="SSF51294">
    <property type="entry name" value="Hedgehog/intein (Hint) domain"/>
    <property type="match status" value="1"/>
</dbReference>
<dbReference type="SMART" id="SM00306">
    <property type="entry name" value="HintN"/>
    <property type="match status" value="1"/>
</dbReference>
<evidence type="ECO:0000313" key="4">
    <source>
        <dbReference type="Proteomes" id="UP000228621"/>
    </source>
</evidence>
<organism evidence="3 4">
    <name type="scientific">Pseudoalteromonas piscicida</name>
    <dbReference type="NCBI Taxonomy" id="43662"/>
    <lineage>
        <taxon>Bacteria</taxon>
        <taxon>Pseudomonadati</taxon>
        <taxon>Pseudomonadota</taxon>
        <taxon>Gammaproteobacteria</taxon>
        <taxon>Alteromonadales</taxon>
        <taxon>Pseudoalteromonadaceae</taxon>
        <taxon>Pseudoalteromonas</taxon>
    </lineage>
</organism>
<gene>
    <name evidence="3" type="ORF">CEX98_03110</name>
</gene>
<dbReference type="InterPro" id="IPR006141">
    <property type="entry name" value="Intein_N"/>
</dbReference>
<feature type="domain" description="Hint" evidence="2">
    <location>
        <begin position="332"/>
        <end position="432"/>
    </location>
</feature>
<protein>
    <recommendedName>
        <fullName evidence="2">Hint domain-containing protein</fullName>
    </recommendedName>
</protein>
<dbReference type="PANTHER" id="PTHR32305:SF15">
    <property type="entry name" value="PROTEIN RHSA-RELATED"/>
    <property type="match status" value="1"/>
</dbReference>
<sequence length="531" mass="59455">MGNVTSILDWVQPDYNLSLSYDGLHRLTSVEGGTAIGNSTIAYDALGNIESYTSKDRNLTYTYDRQTNRLSSVTGAGTNGKYANLAYDTRGNITNNGTYQLSFNIANQLTSAKNNTYLYDGHNRRVKQVEQSGTSYSLYSQDGTLLYREKGNTITGEGVNYIYLGKKLIAKYGDVTPTSEADSRQHYRPFGETLEEAKDDVGYTGHKFDKELGLSYMQARYYDPVIGRFYSNDPAITLEHIYRGNSVHGFNRYAYANNNPYRYTDPDGKFPTSMDQRLDQRVERFANGEITAEEYSEENFAEGAGGLVGAGIVVTRGKGLLGFLKNLFKKGGCSFSPDTLILTKEGLKPIVEVKVGDLVLAKSDDKTGGEQWREVTDTFRDWHEQTIELTVADKNGTVETIVTTAEHPFYVEKSGWLPASDLVEGYSISGANGNSINIEQIVIKNDAQYAYNMTVDTDHTYFVGTTNMWVHNKCKQERKNKSGDSKKKGDKEHTKGKRPSTKGKHEKGRSRNKKDKKGGEKGDERRPYKRK</sequence>
<dbReference type="PROSITE" id="PS50817">
    <property type="entry name" value="INTEIN_N_TER"/>
    <property type="match status" value="1"/>
</dbReference>
<accession>A0A2A5JUW8</accession>
<evidence type="ECO:0000256" key="1">
    <source>
        <dbReference type="SAM" id="MobiDB-lite"/>
    </source>
</evidence>
<comment type="caution">
    <text evidence="3">The sequence shown here is derived from an EMBL/GenBank/DDBJ whole genome shotgun (WGS) entry which is preliminary data.</text>
</comment>
<proteinExistence type="predicted"/>
<evidence type="ECO:0000259" key="2">
    <source>
        <dbReference type="SMART" id="SM00306"/>
    </source>
</evidence>
<dbReference type="InterPro" id="IPR050708">
    <property type="entry name" value="T6SS_VgrG/RHS"/>
</dbReference>
<dbReference type="InterPro" id="IPR022385">
    <property type="entry name" value="Rhs_assc_core"/>
</dbReference>
<feature type="compositionally biased region" description="Basic residues" evidence="1">
    <location>
        <begin position="494"/>
        <end position="516"/>
    </location>
</feature>
<dbReference type="PANTHER" id="PTHR32305">
    <property type="match status" value="1"/>
</dbReference>
<name>A0A2A5JUW8_PSEO7</name>
<evidence type="ECO:0000313" key="3">
    <source>
        <dbReference type="EMBL" id="PCK33200.1"/>
    </source>
</evidence>
<dbReference type="Gene3D" id="2.170.16.10">
    <property type="entry name" value="Hedgehog/Intein (Hint) domain"/>
    <property type="match status" value="1"/>
</dbReference>
<dbReference type="InterPro" id="IPR036844">
    <property type="entry name" value="Hint_dom_sf"/>
</dbReference>
<keyword evidence="4" id="KW-1185">Reference proteome</keyword>
<dbReference type="GO" id="GO:0016539">
    <property type="term" value="P:intein-mediated protein splicing"/>
    <property type="evidence" value="ECO:0007669"/>
    <property type="project" value="InterPro"/>
</dbReference>
<feature type="region of interest" description="Disordered" evidence="1">
    <location>
        <begin position="473"/>
        <end position="531"/>
    </location>
</feature>
<dbReference type="CDD" id="cd00081">
    <property type="entry name" value="Hint"/>
    <property type="match status" value="1"/>
</dbReference>
<dbReference type="NCBIfam" id="TIGR03696">
    <property type="entry name" value="Rhs_assc_core"/>
    <property type="match status" value="1"/>
</dbReference>